<organism evidence="2 3">
    <name type="scientific">Goodea atripinnis</name>
    <dbReference type="NCBI Taxonomy" id="208336"/>
    <lineage>
        <taxon>Eukaryota</taxon>
        <taxon>Metazoa</taxon>
        <taxon>Chordata</taxon>
        <taxon>Craniata</taxon>
        <taxon>Vertebrata</taxon>
        <taxon>Euteleostomi</taxon>
        <taxon>Actinopterygii</taxon>
        <taxon>Neopterygii</taxon>
        <taxon>Teleostei</taxon>
        <taxon>Neoteleostei</taxon>
        <taxon>Acanthomorphata</taxon>
        <taxon>Ovalentaria</taxon>
        <taxon>Atherinomorphae</taxon>
        <taxon>Cyprinodontiformes</taxon>
        <taxon>Goodeidae</taxon>
        <taxon>Goodea</taxon>
    </lineage>
</organism>
<accession>A0ABV0P492</accession>
<dbReference type="Proteomes" id="UP001476798">
    <property type="component" value="Unassembled WGS sequence"/>
</dbReference>
<gene>
    <name evidence="2" type="ORF">GOODEAATRI_008809</name>
</gene>
<reference evidence="2 3" key="1">
    <citation type="submission" date="2021-06" db="EMBL/GenBank/DDBJ databases">
        <authorList>
            <person name="Palmer J.M."/>
        </authorList>
    </citation>
    <scope>NUCLEOTIDE SEQUENCE [LARGE SCALE GENOMIC DNA]</scope>
    <source>
        <strain evidence="2 3">GA_2019</strain>
        <tissue evidence="2">Muscle</tissue>
    </source>
</reference>
<name>A0ABV0P492_9TELE</name>
<proteinExistence type="predicted"/>
<sequence>MLKEISSARPCSLFCELNWRICSWTNMLLPNRGTRTATLDATLGQHVNPPGSLLVAHKNIMHNVDVYMLEVSTKIYIFMAVYLLCLMLCLMLFEWRKLPLTAHECKSDQLHCNCKVYRN</sequence>
<keyword evidence="3" id="KW-1185">Reference proteome</keyword>
<keyword evidence="1" id="KW-0472">Membrane</keyword>
<evidence type="ECO:0000313" key="2">
    <source>
        <dbReference type="EMBL" id="MEQ2177926.1"/>
    </source>
</evidence>
<keyword evidence="1" id="KW-1133">Transmembrane helix</keyword>
<keyword evidence="1" id="KW-0812">Transmembrane</keyword>
<feature type="transmembrane region" description="Helical" evidence="1">
    <location>
        <begin position="75"/>
        <end position="93"/>
    </location>
</feature>
<evidence type="ECO:0000313" key="3">
    <source>
        <dbReference type="Proteomes" id="UP001476798"/>
    </source>
</evidence>
<dbReference type="EMBL" id="JAHRIO010060446">
    <property type="protein sequence ID" value="MEQ2177926.1"/>
    <property type="molecule type" value="Genomic_DNA"/>
</dbReference>
<evidence type="ECO:0000256" key="1">
    <source>
        <dbReference type="SAM" id="Phobius"/>
    </source>
</evidence>
<protein>
    <submittedName>
        <fullName evidence="2">Uncharacterized protein</fullName>
    </submittedName>
</protein>
<comment type="caution">
    <text evidence="2">The sequence shown here is derived from an EMBL/GenBank/DDBJ whole genome shotgun (WGS) entry which is preliminary data.</text>
</comment>